<keyword evidence="6" id="KW-0378">Hydrolase</keyword>
<dbReference type="GO" id="GO:0005886">
    <property type="term" value="C:plasma membrane"/>
    <property type="evidence" value="ECO:0007669"/>
    <property type="project" value="UniProtKB-SubCell"/>
</dbReference>
<dbReference type="PANTHER" id="PTHR33121:SF70">
    <property type="entry name" value="SIGNALING PROTEIN YKOW"/>
    <property type="match status" value="1"/>
</dbReference>
<dbReference type="RefSeq" id="WP_110025110.1">
    <property type="nucleotide sequence ID" value="NZ_QGTS01000003.1"/>
</dbReference>
<dbReference type="InterPro" id="IPR001633">
    <property type="entry name" value="EAL_dom"/>
</dbReference>
<feature type="transmembrane region" description="Helical" evidence="10">
    <location>
        <begin position="243"/>
        <end position="268"/>
    </location>
</feature>
<dbReference type="Proteomes" id="UP000246744">
    <property type="component" value="Unassembled WGS sequence"/>
</dbReference>
<keyword evidence="8 10" id="KW-0472">Membrane</keyword>
<comment type="catalytic activity">
    <reaction evidence="9">
        <text>3',3'-c-di-GMP + H2O = 5'-phosphoguanylyl(3'-&gt;5')guanosine + H(+)</text>
        <dbReference type="Rhea" id="RHEA:24902"/>
        <dbReference type="ChEBI" id="CHEBI:15377"/>
        <dbReference type="ChEBI" id="CHEBI:15378"/>
        <dbReference type="ChEBI" id="CHEBI:58754"/>
        <dbReference type="ChEBI" id="CHEBI:58805"/>
        <dbReference type="EC" id="3.1.4.52"/>
    </reaction>
</comment>
<dbReference type="InterPro" id="IPR050706">
    <property type="entry name" value="Cyclic-di-GMP_PDE-like"/>
</dbReference>
<keyword evidence="3" id="KW-1003">Cell membrane</keyword>
<dbReference type="SMART" id="SM00052">
    <property type="entry name" value="EAL"/>
    <property type="match status" value="1"/>
</dbReference>
<evidence type="ECO:0000256" key="8">
    <source>
        <dbReference type="ARBA" id="ARBA00023136"/>
    </source>
</evidence>
<feature type="domain" description="EAL" evidence="11">
    <location>
        <begin position="270"/>
        <end position="522"/>
    </location>
</feature>
<evidence type="ECO:0000259" key="11">
    <source>
        <dbReference type="PROSITE" id="PS50883"/>
    </source>
</evidence>
<evidence type="ECO:0000256" key="6">
    <source>
        <dbReference type="ARBA" id="ARBA00022801"/>
    </source>
</evidence>
<dbReference type="PANTHER" id="PTHR33121">
    <property type="entry name" value="CYCLIC DI-GMP PHOSPHODIESTERASE PDEF"/>
    <property type="match status" value="1"/>
</dbReference>
<dbReference type="AlphaFoldDB" id="A0A317Q4L2"/>
<dbReference type="InterPro" id="IPR035919">
    <property type="entry name" value="EAL_sf"/>
</dbReference>
<keyword evidence="5 10" id="KW-0812">Transmembrane</keyword>
<name>A0A317Q4L2_9ENTR</name>
<reference evidence="12 13" key="1">
    <citation type="submission" date="2018-05" db="EMBL/GenBank/DDBJ databases">
        <title>Genomic Encyclopedia of Type Strains, Phase IV (KMG-IV): sequencing the most valuable type-strain genomes for metagenomic binning, comparative biology and taxonomic classification.</title>
        <authorList>
            <person name="Goeker M."/>
        </authorList>
    </citation>
    <scope>NUCLEOTIDE SEQUENCE [LARGE SCALE GENOMIC DNA]</scope>
    <source>
        <strain evidence="12 13">DSM 19579</strain>
    </source>
</reference>
<evidence type="ECO:0000256" key="9">
    <source>
        <dbReference type="ARBA" id="ARBA00034290"/>
    </source>
</evidence>
<proteinExistence type="predicted"/>
<dbReference type="PROSITE" id="PS50883">
    <property type="entry name" value="EAL"/>
    <property type="match status" value="1"/>
</dbReference>
<dbReference type="CDD" id="cd01948">
    <property type="entry name" value="EAL"/>
    <property type="match status" value="1"/>
</dbReference>
<dbReference type="Pfam" id="PF00563">
    <property type="entry name" value="EAL"/>
    <property type="match status" value="1"/>
</dbReference>
<dbReference type="OrthoDB" id="675397at2"/>
<sequence>MENQNTPNFKARLLTGKRLIPILAAIVSMIVTLLLTQLVSTTLTLESQTGMSAHILSQAERVAKELDTAQQVASNSPYPECTVDDINLLRRVTLEYELVQDIGRVWQGKIICTAGWGILKHAAVLPETGYYSHSEGRTFYRHAVDMLPVKKTNDLIVKGNTVIFTSPVNIKMQYMSDLMLDWHLITRNGSYVFDAFSAPSPVDSHSWLSLFTQRSQQRICSKQFDLCVETTTQNNALSGLPSGVLLVLVALGAGAGYLAGFALMVWVGRINSIDARLKKAVYYHLLHLEYQPQYRLSDESIVGAEVLVRWKDDVYGNVSPEFFIKLAERLGIYRQITRFVIEQSLVDMSGLIAQHPDFTLSINVGKHDITDATFLPYLNALADSSGCMRQQIKMEITEKTDINYKIIAESARELQRLGYLVSLDDFGTGVANIHWLTEITFDEIKLDKYFVRGLGDDFKKAMLDALLSIIVPLNKTIVFEGIETREEKEIVLSAHATAIGQGWYYSRAVPVNEFIRLYHSKLKQ</sequence>
<organism evidence="12 13">
    <name type="scientific">Mangrovibacter plantisponsor</name>
    <dbReference type="NCBI Taxonomy" id="451513"/>
    <lineage>
        <taxon>Bacteria</taxon>
        <taxon>Pseudomonadati</taxon>
        <taxon>Pseudomonadota</taxon>
        <taxon>Gammaproteobacteria</taxon>
        <taxon>Enterobacterales</taxon>
        <taxon>Enterobacteriaceae</taxon>
        <taxon>Mangrovibacter</taxon>
    </lineage>
</organism>
<evidence type="ECO:0000256" key="5">
    <source>
        <dbReference type="ARBA" id="ARBA00022692"/>
    </source>
</evidence>
<accession>A0A317Q4L2</accession>
<keyword evidence="7 10" id="KW-1133">Transmembrane helix</keyword>
<evidence type="ECO:0000256" key="10">
    <source>
        <dbReference type="SAM" id="Phobius"/>
    </source>
</evidence>
<evidence type="ECO:0000256" key="3">
    <source>
        <dbReference type="ARBA" id="ARBA00022475"/>
    </source>
</evidence>
<evidence type="ECO:0000313" key="12">
    <source>
        <dbReference type="EMBL" id="PWW10705.1"/>
    </source>
</evidence>
<dbReference type="Gene3D" id="3.20.20.450">
    <property type="entry name" value="EAL domain"/>
    <property type="match status" value="1"/>
</dbReference>
<evidence type="ECO:0000256" key="1">
    <source>
        <dbReference type="ARBA" id="ARBA00004651"/>
    </source>
</evidence>
<keyword evidence="4" id="KW-0973">c-di-GMP</keyword>
<dbReference type="EMBL" id="QGTS01000003">
    <property type="protein sequence ID" value="PWW10705.1"/>
    <property type="molecule type" value="Genomic_DNA"/>
</dbReference>
<dbReference type="GO" id="GO:0071111">
    <property type="term" value="F:cyclic-guanylate-specific phosphodiesterase activity"/>
    <property type="evidence" value="ECO:0007669"/>
    <property type="project" value="UniProtKB-EC"/>
</dbReference>
<evidence type="ECO:0000256" key="4">
    <source>
        <dbReference type="ARBA" id="ARBA00022636"/>
    </source>
</evidence>
<evidence type="ECO:0000256" key="2">
    <source>
        <dbReference type="ARBA" id="ARBA00012282"/>
    </source>
</evidence>
<gene>
    <name evidence="12" type="ORF">DES37_10380</name>
</gene>
<evidence type="ECO:0000313" key="13">
    <source>
        <dbReference type="Proteomes" id="UP000246744"/>
    </source>
</evidence>
<protein>
    <recommendedName>
        <fullName evidence="2">cyclic-guanylate-specific phosphodiesterase</fullName>
        <ecNumber evidence="2">3.1.4.52</ecNumber>
    </recommendedName>
</protein>
<dbReference type="EC" id="3.1.4.52" evidence="2"/>
<feature type="transmembrane region" description="Helical" evidence="10">
    <location>
        <begin position="20"/>
        <end position="39"/>
    </location>
</feature>
<comment type="subcellular location">
    <subcellularLocation>
        <location evidence="1">Cell membrane</location>
        <topology evidence="1">Multi-pass membrane protein</topology>
    </subcellularLocation>
</comment>
<dbReference type="InterPro" id="IPR024744">
    <property type="entry name" value="CSS-motif_dom"/>
</dbReference>
<comment type="caution">
    <text evidence="12">The sequence shown here is derived from an EMBL/GenBank/DDBJ whole genome shotgun (WGS) entry which is preliminary data.</text>
</comment>
<dbReference type="Pfam" id="PF12792">
    <property type="entry name" value="CSS-motif"/>
    <property type="match status" value="1"/>
</dbReference>
<dbReference type="SUPFAM" id="SSF141868">
    <property type="entry name" value="EAL domain-like"/>
    <property type="match status" value="1"/>
</dbReference>
<evidence type="ECO:0000256" key="7">
    <source>
        <dbReference type="ARBA" id="ARBA00022989"/>
    </source>
</evidence>
<keyword evidence="13" id="KW-1185">Reference proteome</keyword>